<feature type="transmembrane region" description="Helical" evidence="2">
    <location>
        <begin position="165"/>
        <end position="185"/>
    </location>
</feature>
<sequence length="517" mass="57396">MSLLASFAFSALGRKAGPYPLVGGVMIGLQVASFVADIRPKAPDIVAPSPSVANLGGVYDPTRTLLHQNDASMPVTMVLSLNIAVVTSLLAVLRFKGFFSSSSSSPSGRDPLDGDPPEPGDGCPQDDKISHGNGSHGYTGNGEEPPQPPSPGAAAAEVPRKGRHWLIRLLLWFLSLVSQIIQAIWQDRWKLAWLFVKNFEFHSLVNGVYTIISYIGNSDTLWNFVARMLQPFLCGADPFDDLHPTAVLAADLLRQWWTTSVMPVDNLMGSEYVWDGIGEYIQRHATQAIPSGNMHPISASITALLRQWWDTKEFPFNDLLAKQYLWIGIMGGIEYIVGGDPLSRGLHPVTELACDFLSHWGITGEFVWSKIHPWAPLALDILSGRAPVWFKIVWAWLYVFTSTWLLGVFLSYVKWWLLWVPWFLRSRVRCCVFLAILYIVYTYGPVALILQCLQVLAIGVGLVVVGWGWGITLCVVAEFDLVSNIVMISVPLILYARIFLGWPSTSTRRLKKNITVT</sequence>
<feature type="transmembrane region" description="Helical" evidence="2">
    <location>
        <begin position="448"/>
        <end position="469"/>
    </location>
</feature>
<evidence type="ECO:0000256" key="1">
    <source>
        <dbReference type="SAM" id="MobiDB-lite"/>
    </source>
</evidence>
<evidence type="ECO:0000256" key="2">
    <source>
        <dbReference type="SAM" id="Phobius"/>
    </source>
</evidence>
<keyword evidence="4" id="KW-1185">Reference proteome</keyword>
<comment type="caution">
    <text evidence="3">The sequence shown here is derived from an EMBL/GenBank/DDBJ whole genome shotgun (WGS) entry which is preliminary data.</text>
</comment>
<gene>
    <name evidence="3" type="ORF">R3P38DRAFT_1352701</name>
</gene>
<feature type="transmembrane region" description="Helical" evidence="2">
    <location>
        <begin position="392"/>
        <end position="413"/>
    </location>
</feature>
<organism evidence="3 4">
    <name type="scientific">Favolaschia claudopus</name>
    <dbReference type="NCBI Taxonomy" id="2862362"/>
    <lineage>
        <taxon>Eukaryota</taxon>
        <taxon>Fungi</taxon>
        <taxon>Dikarya</taxon>
        <taxon>Basidiomycota</taxon>
        <taxon>Agaricomycotina</taxon>
        <taxon>Agaricomycetes</taxon>
        <taxon>Agaricomycetidae</taxon>
        <taxon>Agaricales</taxon>
        <taxon>Marasmiineae</taxon>
        <taxon>Mycenaceae</taxon>
        <taxon>Favolaschia</taxon>
    </lineage>
</organism>
<dbReference type="Proteomes" id="UP001362999">
    <property type="component" value="Unassembled WGS sequence"/>
</dbReference>
<keyword evidence="2" id="KW-0472">Membrane</keyword>
<protein>
    <recommendedName>
        <fullName evidence="5">Transmembrane protein</fullName>
    </recommendedName>
</protein>
<keyword evidence="2" id="KW-1133">Transmembrane helix</keyword>
<feature type="compositionally biased region" description="Low complexity" evidence="1">
    <location>
        <begin position="100"/>
        <end position="109"/>
    </location>
</feature>
<feature type="transmembrane region" description="Helical" evidence="2">
    <location>
        <begin position="205"/>
        <end position="225"/>
    </location>
</feature>
<evidence type="ECO:0000313" key="4">
    <source>
        <dbReference type="Proteomes" id="UP001362999"/>
    </source>
</evidence>
<evidence type="ECO:0008006" key="5">
    <source>
        <dbReference type="Google" id="ProtNLM"/>
    </source>
</evidence>
<dbReference type="EMBL" id="JAWWNJ010000005">
    <property type="protein sequence ID" value="KAK7055344.1"/>
    <property type="molecule type" value="Genomic_DNA"/>
</dbReference>
<feature type="region of interest" description="Disordered" evidence="1">
    <location>
        <begin position="100"/>
        <end position="156"/>
    </location>
</feature>
<proteinExistence type="predicted"/>
<dbReference type="AlphaFoldDB" id="A0AAW0DUX7"/>
<evidence type="ECO:0000313" key="3">
    <source>
        <dbReference type="EMBL" id="KAK7055344.1"/>
    </source>
</evidence>
<feature type="transmembrane region" description="Helical" evidence="2">
    <location>
        <begin position="71"/>
        <end position="93"/>
    </location>
</feature>
<feature type="transmembrane region" description="Helical" evidence="2">
    <location>
        <begin position="481"/>
        <end position="502"/>
    </location>
</feature>
<keyword evidence="2" id="KW-0812">Transmembrane</keyword>
<reference evidence="3 4" key="1">
    <citation type="journal article" date="2024" name="J Genomics">
        <title>Draft genome sequencing and assembly of Favolaschia claudopus CIRM-BRFM 2984 isolated from oak limbs.</title>
        <authorList>
            <person name="Navarro D."/>
            <person name="Drula E."/>
            <person name="Chaduli D."/>
            <person name="Cazenave R."/>
            <person name="Ahrendt S."/>
            <person name="Wang J."/>
            <person name="Lipzen A."/>
            <person name="Daum C."/>
            <person name="Barry K."/>
            <person name="Grigoriev I.V."/>
            <person name="Favel A."/>
            <person name="Rosso M.N."/>
            <person name="Martin F."/>
        </authorList>
    </citation>
    <scope>NUCLEOTIDE SEQUENCE [LARGE SCALE GENOMIC DNA]</scope>
    <source>
        <strain evidence="3 4">CIRM-BRFM 2984</strain>
    </source>
</reference>
<accession>A0AAW0DUX7</accession>
<name>A0AAW0DUX7_9AGAR</name>